<dbReference type="AlphaFoldDB" id="A0A1B1UBZ4"/>
<dbReference type="InterPro" id="IPR011049">
    <property type="entry name" value="Serralysin-like_metalloprot_C"/>
</dbReference>
<dbReference type="PRINTS" id="PR00313">
    <property type="entry name" value="CABNDNGRPT"/>
</dbReference>
<feature type="domain" description="Calx-beta" evidence="5">
    <location>
        <begin position="267"/>
        <end position="360"/>
    </location>
</feature>
<name>A0A1B1UBZ4_9BRAD</name>
<evidence type="ECO:0000313" key="7">
    <source>
        <dbReference type="Proteomes" id="UP000092839"/>
    </source>
</evidence>
<dbReference type="InterPro" id="IPR003644">
    <property type="entry name" value="Calx_beta"/>
</dbReference>
<dbReference type="SMART" id="SM00237">
    <property type="entry name" value="Calx_beta"/>
    <property type="match status" value="2"/>
</dbReference>
<dbReference type="InterPro" id="IPR011042">
    <property type="entry name" value="6-blade_b-propeller_TolB-like"/>
</dbReference>
<reference evidence="6 7" key="1">
    <citation type="submission" date="2016-07" db="EMBL/GenBank/DDBJ databases">
        <title>Complete genome sequence of Bradyrhizobium icense LMTR 13T, a potential inoculant strain isolated from lima bean (Phaseolus lunatus) in Peru.</title>
        <authorList>
            <person name="Ormeno-Orrillo E."/>
            <person name="Duran D."/>
            <person name="Rogel M.A."/>
            <person name="Rey L."/>
            <person name="Imperial J."/>
            <person name="Ruiz-Argueso T."/>
            <person name="Martinez-Romero E."/>
        </authorList>
    </citation>
    <scope>NUCLEOTIDE SEQUENCE [LARGE SCALE GENOMIC DNA]</scope>
    <source>
        <strain evidence="6 7">LMTR 13</strain>
    </source>
</reference>
<dbReference type="InterPro" id="IPR038081">
    <property type="entry name" value="CalX-like_sf"/>
</dbReference>
<proteinExistence type="predicted"/>
<dbReference type="Pfam" id="PF00353">
    <property type="entry name" value="HemolysinCabind"/>
    <property type="match status" value="2"/>
</dbReference>
<dbReference type="GO" id="GO:0007154">
    <property type="term" value="P:cell communication"/>
    <property type="evidence" value="ECO:0007669"/>
    <property type="project" value="InterPro"/>
</dbReference>
<evidence type="ECO:0000256" key="2">
    <source>
        <dbReference type="ARBA" id="ARBA00022737"/>
    </source>
</evidence>
<dbReference type="GO" id="GO:0005509">
    <property type="term" value="F:calcium ion binding"/>
    <property type="evidence" value="ECO:0007669"/>
    <property type="project" value="InterPro"/>
</dbReference>
<accession>A0A1B1UBZ4</accession>
<dbReference type="InterPro" id="IPR018511">
    <property type="entry name" value="Hemolysin-typ_Ca-bd_CS"/>
</dbReference>
<protein>
    <recommendedName>
        <fullName evidence="5">Calx-beta domain-containing protein</fullName>
    </recommendedName>
</protein>
<dbReference type="OrthoDB" id="419320at2"/>
<dbReference type="GO" id="GO:0030001">
    <property type="term" value="P:metal ion transport"/>
    <property type="evidence" value="ECO:0007669"/>
    <property type="project" value="TreeGrafter"/>
</dbReference>
<evidence type="ECO:0000259" key="5">
    <source>
        <dbReference type="SMART" id="SM00237"/>
    </source>
</evidence>
<dbReference type="PANTHER" id="PTHR11878:SF65">
    <property type="entry name" value="NA_CA-EXCHANGE PROTEIN, ISOFORM G"/>
    <property type="match status" value="1"/>
</dbReference>
<evidence type="ECO:0000256" key="4">
    <source>
        <dbReference type="ARBA" id="ARBA00023065"/>
    </source>
</evidence>
<keyword evidence="1" id="KW-0732">Signal</keyword>
<dbReference type="Gene3D" id="2.60.40.2030">
    <property type="match status" value="2"/>
</dbReference>
<keyword evidence="4" id="KW-0406">Ion transport</keyword>
<dbReference type="Proteomes" id="UP000092839">
    <property type="component" value="Chromosome"/>
</dbReference>
<dbReference type="PANTHER" id="PTHR11878">
    <property type="entry name" value="SODIUM/CALCIUM EXCHANGER"/>
    <property type="match status" value="1"/>
</dbReference>
<keyword evidence="7" id="KW-1185">Reference proteome</keyword>
<feature type="domain" description="Calx-beta" evidence="5">
    <location>
        <begin position="382"/>
        <end position="474"/>
    </location>
</feature>
<keyword evidence="2" id="KW-0677">Repeat</keyword>
<dbReference type="InterPro" id="IPR001343">
    <property type="entry name" value="Hemolysn_Ca-bd"/>
</dbReference>
<keyword evidence="3" id="KW-0106">Calcium</keyword>
<dbReference type="SUPFAM" id="SSF63825">
    <property type="entry name" value="YWTD domain"/>
    <property type="match status" value="1"/>
</dbReference>
<dbReference type="PROSITE" id="PS00330">
    <property type="entry name" value="HEMOLYSIN_CALCIUM"/>
    <property type="match status" value="1"/>
</dbReference>
<gene>
    <name evidence="6" type="ORF">LMTR13_08850</name>
</gene>
<dbReference type="SUPFAM" id="SSF141072">
    <property type="entry name" value="CalX-like"/>
    <property type="match status" value="2"/>
</dbReference>
<evidence type="ECO:0000313" key="6">
    <source>
        <dbReference type="EMBL" id="ANW00261.1"/>
    </source>
</evidence>
<dbReference type="RefSeq" id="WP_065727543.1">
    <property type="nucleotide sequence ID" value="NZ_CP016428.1"/>
</dbReference>
<dbReference type="Gene3D" id="2.120.10.30">
    <property type="entry name" value="TolB, C-terminal domain"/>
    <property type="match status" value="1"/>
</dbReference>
<dbReference type="STRING" id="1274631.LMTR13_08850"/>
<dbReference type="Gene3D" id="2.150.10.10">
    <property type="entry name" value="Serralysin-like metalloprotease, C-terminal"/>
    <property type="match status" value="2"/>
</dbReference>
<dbReference type="EMBL" id="CP016428">
    <property type="protein sequence ID" value="ANW00261.1"/>
    <property type="molecule type" value="Genomic_DNA"/>
</dbReference>
<dbReference type="InterPro" id="IPR051171">
    <property type="entry name" value="CaCA"/>
</dbReference>
<evidence type="ECO:0000256" key="3">
    <source>
        <dbReference type="ARBA" id="ARBA00022837"/>
    </source>
</evidence>
<evidence type="ECO:0000256" key="1">
    <source>
        <dbReference type="ARBA" id="ARBA00022729"/>
    </source>
</evidence>
<sequence>MANITGTELDDPKLIGTAEADTISGLGGRDHLYGRAGNDTLFGGAGNDAMHGDAGADTMFGGAGDDDYFIDDVNDVISETTTSGVDDGGKDRVYSTVSYTLSPFVERLVLLESAAAISATGNAQVNSIVGNSNANIISGGGGKDTLTGGLGADTFVFGPANAANTVTITDFAAEDKFGITASDYGLSEGNGLVDNGSGTLVLDPAWFATVTGNQGTVAGHGQFLYNTTTRSVMWDPDGSGAATGIELARLQTGAVVSASNFAISAATGNPVVGDISISDVTIAEGNSGTKTAIFTVSRTGTAMFAVDFATANGTAAAGSDYLATSGTLNFAAGQATQTVSVTINGDTSIEPNETFFLNLTNATNGGTIVDGQGLGTITNDDATAVVGDISISDVTIAEGNSGTKTATFTVSRTGTAGFTVDYATANGTATAGSDYLATSGTLNFAAGQATQTVSVTINGDTTVEPNETFFFNLTNPSGGTIVDGQGIGTITNDDGSLEPTVVASTNMAALGSTDPSGIAYVPGMGLFVCDSEVEESPFSRTTNLWRLEPDGRLVQSFSLLNFTDEPTGLAYDSSTNRLYLCDDDSFKLYWVDPANPTTLQGQFDLKPLGCNDPEDVAVNPSNGHLFIANGSAGGRSIVEIDKTGTQVFSTITLPAEIKDPEALAYDAAHDVFFVGGGFSPNIWVVDRSGNILQKLDVLVGFRNTDTSTKVKDLELAPSSDPNDDPGKLNLFVADYGNSHVSDGRMIEIDLRDGLLLA</sequence>
<dbReference type="SUPFAM" id="SSF51120">
    <property type="entry name" value="beta-Roll"/>
    <property type="match status" value="2"/>
</dbReference>
<dbReference type="Pfam" id="PF03160">
    <property type="entry name" value="Calx-beta"/>
    <property type="match status" value="2"/>
</dbReference>
<organism evidence="6 7">
    <name type="scientific">Bradyrhizobium icense</name>
    <dbReference type="NCBI Taxonomy" id="1274631"/>
    <lineage>
        <taxon>Bacteria</taxon>
        <taxon>Pseudomonadati</taxon>
        <taxon>Pseudomonadota</taxon>
        <taxon>Alphaproteobacteria</taxon>
        <taxon>Hyphomicrobiales</taxon>
        <taxon>Nitrobacteraceae</taxon>
        <taxon>Bradyrhizobium</taxon>
    </lineage>
</organism>
<dbReference type="GO" id="GO:0016020">
    <property type="term" value="C:membrane"/>
    <property type="evidence" value="ECO:0007669"/>
    <property type="project" value="InterPro"/>
</dbReference>
<keyword evidence="4" id="KW-0813">Transport</keyword>
<dbReference type="KEGG" id="bic:LMTR13_08850"/>